<evidence type="ECO:0000256" key="7">
    <source>
        <dbReference type="ARBA" id="ARBA00022847"/>
    </source>
</evidence>
<dbReference type="PANTHER" id="PTHR48017">
    <property type="entry name" value="OS05G0424000 PROTEIN-RELATED"/>
    <property type="match status" value="1"/>
</dbReference>
<feature type="transmembrane region" description="Helical" evidence="13">
    <location>
        <begin position="409"/>
        <end position="435"/>
    </location>
</feature>
<evidence type="ECO:0000313" key="16">
    <source>
        <dbReference type="Proteomes" id="UP001374535"/>
    </source>
</evidence>
<keyword evidence="10 13" id="KW-0472">Membrane</keyword>
<evidence type="ECO:0000256" key="3">
    <source>
        <dbReference type="ARBA" id="ARBA00005590"/>
    </source>
</evidence>
<keyword evidence="5" id="KW-1003">Cell membrane</keyword>
<name>A0AAQ3N0C1_VIGMU</name>
<comment type="similarity">
    <text evidence="3">Belongs to the amino acid/polyamine transporter 2 family. Amino acid/auxin permease (AAAP) (TC 2.A.18.1) subfamily.</text>
</comment>
<keyword evidence="6 13" id="KW-0812">Transmembrane</keyword>
<keyword evidence="11" id="KW-0927">Auxin signaling pathway</keyword>
<evidence type="ECO:0000313" key="15">
    <source>
        <dbReference type="EMBL" id="WVZ01185.1"/>
    </source>
</evidence>
<evidence type="ECO:0000256" key="1">
    <source>
        <dbReference type="ARBA" id="ARBA00004127"/>
    </source>
</evidence>
<sequence length="445" mass="49753">MFQEHANGNVEMRSFRDQQKVEDWMPDDDSRKAKWWYSSFHNVTAMVGAGVLGLPFAIAQLGWIPGVITIIVSWLLTFYTLWLLAEMHEMVPGERFDRYYDLGVHVLGPKKGLWLVMPQQLTVQVASAIVYCVTGGKSLKKFFQILSVRGMSDIRQTYYILFFVVLQILLSQTPNFHNLKAVSSLAAVMSICYSMVAFIMSVVEGLKGHPRSYGVRSHTTAGMTFDAFNALGTIAFAFAGHSVALEIQATLPSTVEKPSKIPMWRGVVVAYSIVIFCYLTVAVSGFWAFGNAVEDDVLITLEHPFWLIAIANFMVFIHVLGSFQVFIMPVFDTIETTLVEKLNCNRSVMLRAVSRTIFVCIVGFIGICIPFFGGLLGFFGGLAFTSTSYIIPCMLWLEATKPRKWSFHWVVSWFSIIVGLIIALLAPIGGVRTIVVSAKTYQLFS</sequence>
<protein>
    <recommendedName>
        <fullName evidence="14">Amino acid transporter transmembrane domain-containing protein</fullName>
    </recommendedName>
</protein>
<dbReference type="GO" id="GO:0006865">
    <property type="term" value="P:amino acid transport"/>
    <property type="evidence" value="ECO:0007669"/>
    <property type="project" value="UniProtKB-KW"/>
</dbReference>
<dbReference type="Proteomes" id="UP001374535">
    <property type="component" value="Chromosome 8"/>
</dbReference>
<evidence type="ECO:0000256" key="13">
    <source>
        <dbReference type="SAM" id="Phobius"/>
    </source>
</evidence>
<accession>A0AAQ3N0C1</accession>
<keyword evidence="8" id="KW-0029">Amino-acid transport</keyword>
<evidence type="ECO:0000256" key="6">
    <source>
        <dbReference type="ARBA" id="ARBA00022692"/>
    </source>
</evidence>
<dbReference type="GO" id="GO:0005886">
    <property type="term" value="C:plasma membrane"/>
    <property type="evidence" value="ECO:0007669"/>
    <property type="project" value="UniProtKB-SubCell"/>
</dbReference>
<dbReference type="InterPro" id="IPR013057">
    <property type="entry name" value="AA_transpt_TM"/>
</dbReference>
<evidence type="ECO:0000259" key="14">
    <source>
        <dbReference type="Pfam" id="PF01490"/>
    </source>
</evidence>
<evidence type="ECO:0000256" key="11">
    <source>
        <dbReference type="ARBA" id="ARBA00023294"/>
    </source>
</evidence>
<evidence type="ECO:0000256" key="8">
    <source>
        <dbReference type="ARBA" id="ARBA00022970"/>
    </source>
</evidence>
<feature type="domain" description="Amino acid transporter transmembrane" evidence="14">
    <location>
        <begin position="32"/>
        <end position="428"/>
    </location>
</feature>
<comment type="subcellular location">
    <subcellularLocation>
        <location evidence="2">Cell membrane</location>
    </subcellularLocation>
    <subcellularLocation>
        <location evidence="1">Endomembrane system</location>
        <topology evidence="1">Multi-pass membrane protein</topology>
    </subcellularLocation>
</comment>
<feature type="transmembrane region" description="Helical" evidence="13">
    <location>
        <begin position="182"/>
        <end position="203"/>
    </location>
</feature>
<feature type="transmembrane region" description="Helical" evidence="13">
    <location>
        <begin position="35"/>
        <end position="57"/>
    </location>
</feature>
<evidence type="ECO:0000256" key="5">
    <source>
        <dbReference type="ARBA" id="ARBA00022475"/>
    </source>
</evidence>
<keyword evidence="4" id="KW-0813">Transport</keyword>
<evidence type="ECO:0000256" key="10">
    <source>
        <dbReference type="ARBA" id="ARBA00023136"/>
    </source>
</evidence>
<dbReference type="GO" id="GO:0009734">
    <property type="term" value="P:auxin-activated signaling pathway"/>
    <property type="evidence" value="ECO:0007669"/>
    <property type="project" value="UniProtKB-KW"/>
</dbReference>
<dbReference type="Pfam" id="PF01490">
    <property type="entry name" value="Aa_trans"/>
    <property type="match status" value="1"/>
</dbReference>
<keyword evidence="9 13" id="KW-1133">Transmembrane helix</keyword>
<evidence type="ECO:0000256" key="4">
    <source>
        <dbReference type="ARBA" id="ARBA00022448"/>
    </source>
</evidence>
<gene>
    <name evidence="15" type="ORF">V8G54_027254</name>
</gene>
<comment type="function">
    <text evidence="12">Carrier protein involved in proton-driven auxin influx. Mediates the formation of auxin gradient from developing leaves (site of auxin biosynthesis) to tips by contributing to the loading of auxin in vascular tissues and facilitating acropetal (base to tip) auxin transport within inner tissues of the root apex, and basipetal (tip to base) auxin transport within outer tissues of the root apex. May be involved in lateral roots and nodules formation.</text>
</comment>
<evidence type="ECO:0000256" key="2">
    <source>
        <dbReference type="ARBA" id="ARBA00004236"/>
    </source>
</evidence>
<organism evidence="15 16">
    <name type="scientific">Vigna mungo</name>
    <name type="common">Black gram</name>
    <name type="synonym">Phaseolus mungo</name>
    <dbReference type="NCBI Taxonomy" id="3915"/>
    <lineage>
        <taxon>Eukaryota</taxon>
        <taxon>Viridiplantae</taxon>
        <taxon>Streptophyta</taxon>
        <taxon>Embryophyta</taxon>
        <taxon>Tracheophyta</taxon>
        <taxon>Spermatophyta</taxon>
        <taxon>Magnoliopsida</taxon>
        <taxon>eudicotyledons</taxon>
        <taxon>Gunneridae</taxon>
        <taxon>Pentapetalae</taxon>
        <taxon>rosids</taxon>
        <taxon>fabids</taxon>
        <taxon>Fabales</taxon>
        <taxon>Fabaceae</taxon>
        <taxon>Papilionoideae</taxon>
        <taxon>50 kb inversion clade</taxon>
        <taxon>NPAAA clade</taxon>
        <taxon>indigoferoid/millettioid clade</taxon>
        <taxon>Phaseoleae</taxon>
        <taxon>Vigna</taxon>
    </lineage>
</organism>
<feature type="transmembrane region" description="Helical" evidence="13">
    <location>
        <begin position="352"/>
        <end position="372"/>
    </location>
</feature>
<proteinExistence type="inferred from homology"/>
<evidence type="ECO:0000256" key="12">
    <source>
        <dbReference type="ARBA" id="ARBA00045588"/>
    </source>
</evidence>
<evidence type="ECO:0000256" key="9">
    <source>
        <dbReference type="ARBA" id="ARBA00022989"/>
    </source>
</evidence>
<keyword evidence="16" id="KW-1185">Reference proteome</keyword>
<dbReference type="Gene3D" id="1.20.1740.10">
    <property type="entry name" value="Amino acid/polyamine transporter I"/>
    <property type="match status" value="1"/>
</dbReference>
<dbReference type="GO" id="GO:0012505">
    <property type="term" value="C:endomembrane system"/>
    <property type="evidence" value="ECO:0007669"/>
    <property type="project" value="UniProtKB-SubCell"/>
</dbReference>
<dbReference type="EMBL" id="CP144693">
    <property type="protein sequence ID" value="WVZ01185.1"/>
    <property type="molecule type" value="Genomic_DNA"/>
</dbReference>
<feature type="transmembrane region" description="Helical" evidence="13">
    <location>
        <begin position="267"/>
        <end position="290"/>
    </location>
</feature>
<feature type="transmembrane region" description="Helical" evidence="13">
    <location>
        <begin position="305"/>
        <end position="331"/>
    </location>
</feature>
<feature type="transmembrane region" description="Helical" evidence="13">
    <location>
        <begin position="63"/>
        <end position="85"/>
    </location>
</feature>
<keyword evidence="7" id="KW-0769">Symport</keyword>
<dbReference type="AlphaFoldDB" id="A0AAQ3N0C1"/>
<reference evidence="15 16" key="1">
    <citation type="journal article" date="2023" name="Life. Sci Alliance">
        <title>Evolutionary insights into 3D genome organization and epigenetic landscape of Vigna mungo.</title>
        <authorList>
            <person name="Junaid A."/>
            <person name="Singh B."/>
            <person name="Bhatia S."/>
        </authorList>
    </citation>
    <scope>NUCLEOTIDE SEQUENCE [LARGE SCALE GENOMIC DNA]</scope>
    <source>
        <strain evidence="15">Urdbean</strain>
    </source>
</reference>
<dbReference type="GO" id="GO:0015293">
    <property type="term" value="F:symporter activity"/>
    <property type="evidence" value="ECO:0007669"/>
    <property type="project" value="UniProtKB-KW"/>
</dbReference>